<dbReference type="InterPro" id="IPR013655">
    <property type="entry name" value="PAS_fold_3"/>
</dbReference>
<name>D6SSR5_9BACT</name>
<dbReference type="GO" id="GO:0005524">
    <property type="term" value="F:ATP binding"/>
    <property type="evidence" value="ECO:0007669"/>
    <property type="project" value="UniProtKB-KW"/>
</dbReference>
<dbReference type="CDD" id="cd00082">
    <property type="entry name" value="HisKA"/>
    <property type="match status" value="1"/>
</dbReference>
<dbReference type="GO" id="GO:0005886">
    <property type="term" value="C:plasma membrane"/>
    <property type="evidence" value="ECO:0007669"/>
    <property type="project" value="UniProtKB-SubCell"/>
</dbReference>
<keyword evidence="23" id="KW-0418">Kinase</keyword>
<feature type="modified residue" description="4-aspartylphosphate" evidence="14">
    <location>
        <position position="883"/>
    </location>
</feature>
<dbReference type="EC" id="2.7.13.3" evidence="3"/>
<feature type="domain" description="HPt" evidence="22">
    <location>
        <begin position="1016"/>
        <end position="1112"/>
    </location>
</feature>
<dbReference type="OrthoDB" id="9815750at2"/>
<dbReference type="CDD" id="cd16922">
    <property type="entry name" value="HATPase_EvgS-ArcB-TorS-like"/>
    <property type="match status" value="1"/>
</dbReference>
<evidence type="ECO:0000256" key="3">
    <source>
        <dbReference type="ARBA" id="ARBA00012438"/>
    </source>
</evidence>
<feature type="signal peptide" evidence="17">
    <location>
        <begin position="1"/>
        <end position="25"/>
    </location>
</feature>
<keyword evidence="8 16" id="KW-0812">Transmembrane</keyword>
<dbReference type="InterPro" id="IPR000700">
    <property type="entry name" value="PAS-assoc_C"/>
</dbReference>
<proteinExistence type="predicted"/>
<dbReference type="CDD" id="cd00088">
    <property type="entry name" value="HPT"/>
    <property type="match status" value="1"/>
</dbReference>
<dbReference type="InterPro" id="IPR036641">
    <property type="entry name" value="HPT_dom_sf"/>
</dbReference>
<dbReference type="PROSITE" id="PS50109">
    <property type="entry name" value="HIS_KIN"/>
    <property type="match status" value="1"/>
</dbReference>
<dbReference type="CDD" id="cd17546">
    <property type="entry name" value="REC_hyHK_CKI1_RcsC-like"/>
    <property type="match status" value="1"/>
</dbReference>
<dbReference type="Pfam" id="PF02518">
    <property type="entry name" value="HATPase_c"/>
    <property type="match status" value="1"/>
</dbReference>
<dbReference type="SUPFAM" id="SSF47226">
    <property type="entry name" value="Histidine-containing phosphotransfer domain, HPT domain"/>
    <property type="match status" value="1"/>
</dbReference>
<dbReference type="InterPro" id="IPR001789">
    <property type="entry name" value="Sig_transdc_resp-reg_receiver"/>
</dbReference>
<evidence type="ECO:0000256" key="8">
    <source>
        <dbReference type="ARBA" id="ARBA00022692"/>
    </source>
</evidence>
<gene>
    <name evidence="23" type="ORF">Dthio_PD1070</name>
</gene>
<keyword evidence="15" id="KW-0175">Coiled coil</keyword>
<feature type="coiled-coil region" evidence="15">
    <location>
        <begin position="426"/>
        <end position="453"/>
    </location>
</feature>
<keyword evidence="4" id="KW-1003">Cell membrane</keyword>
<dbReference type="Gene3D" id="3.30.565.10">
    <property type="entry name" value="Histidine kinase-like ATPase, C-terminal domain"/>
    <property type="match status" value="1"/>
</dbReference>
<evidence type="ECO:0000256" key="10">
    <source>
        <dbReference type="ARBA" id="ARBA00022741"/>
    </source>
</evidence>
<feature type="domain" description="Response regulatory" evidence="19">
    <location>
        <begin position="834"/>
        <end position="973"/>
    </location>
</feature>
<dbReference type="PANTHER" id="PTHR45339">
    <property type="entry name" value="HYBRID SIGNAL TRANSDUCTION HISTIDINE KINASE J"/>
    <property type="match status" value="1"/>
</dbReference>
<evidence type="ECO:0000259" key="22">
    <source>
        <dbReference type="PROSITE" id="PS50894"/>
    </source>
</evidence>
<dbReference type="InterPro" id="IPR005467">
    <property type="entry name" value="His_kinase_dom"/>
</dbReference>
<dbReference type="SMART" id="SM00448">
    <property type="entry name" value="REC"/>
    <property type="match status" value="1"/>
</dbReference>
<evidence type="ECO:0000256" key="12">
    <source>
        <dbReference type="ARBA" id="ARBA00023136"/>
    </source>
</evidence>
<dbReference type="InterPro" id="IPR003661">
    <property type="entry name" value="HisK_dim/P_dom"/>
</dbReference>
<reference evidence="23" key="1">
    <citation type="submission" date="2010-05" db="EMBL/GenBank/DDBJ databases">
        <title>The draft genome of Desulfonatronospira thiodismutans ASO3-1.</title>
        <authorList>
            <consortium name="US DOE Joint Genome Institute (JGI-PGF)"/>
            <person name="Lucas S."/>
            <person name="Copeland A."/>
            <person name="Lapidus A."/>
            <person name="Cheng J.-F."/>
            <person name="Bruce D."/>
            <person name="Goodwin L."/>
            <person name="Pitluck S."/>
            <person name="Chertkov O."/>
            <person name="Brettin T."/>
            <person name="Detter J.C."/>
            <person name="Han C."/>
            <person name="Land M.L."/>
            <person name="Hauser L."/>
            <person name="Kyrpides N."/>
            <person name="Mikhailova N."/>
            <person name="Muyzer G."/>
            <person name="Woyke T."/>
        </authorList>
    </citation>
    <scope>NUCLEOTIDE SEQUENCE [LARGE SCALE GENOMIC DNA]</scope>
    <source>
        <strain evidence="23">ASO3-1</strain>
    </source>
</reference>
<keyword evidence="24" id="KW-1185">Reference proteome</keyword>
<dbReference type="PROSITE" id="PS50894">
    <property type="entry name" value="HPT"/>
    <property type="match status" value="1"/>
</dbReference>
<feature type="domain" description="PAC" evidence="21">
    <location>
        <begin position="259"/>
        <end position="311"/>
    </location>
</feature>
<sequence length="1112" mass="124743">MLKTCTAITIFFLVLMTCGAGHIYADSHHLPGFEDLFEKHGSVMLVIDSDTGYIKRANQAALDFYGYSAQELGDMKIQDINVLSHREVQEEMRRASLQDRNYFQFTHQLATGEERSVEVYSWPYSTDEGNYLYSIIHDVTPRIEAEKAQQFFLFLGITTVLVVIIALLMKYIYSSRAAASRLQQSEEKLSAIFKAARNVGLVVTDMQSVVQEFSPGAEKIFGYSRDEIMGRYVGVLHLEDESSRFPEYIARLYEQQEGFSVETRLVRKSGEIFPALLNFEPYCDDKGRMVGTLGVTLDITERKKAEEALSKSEEMFRQMADNMGEVFWLRSGDNSRMLYVSPSFEKVFGRSRQDLYHDPNCFVDMVHGDDRSAVLRELDREVSGDEDASFNMEYRIVRPDGEIRWVWARSFPVRDAQGVIIRYTGIAVDITRIKEAENEFKALSREYETVFNGTSDALFLVQVLGEESFRFIRNNLTHEQLTGLTMEVIQGRTPQDVLGRDLGGQVSRNYQRCVQARAPISYEETLDLPGGERVWFTTLTPVFENGDISYIVGSAQDITERKNAEIELYQAKEQAEKASMAKSEFLANMSHEIRTPISGIIGALDMLASESADQSRKDLVDMTLESARSLEQIINDILDLSKVEAGKLDLVHEDFSLRSLVRRVLGLYSIQARNQGIALKVDADSRLPEYVRGDAHRLEQVLRNLVSNAVKFTQAGHVLIRVKAMDIDEHKATVEFQVEDSGEGISGDFLPSLFDSFTQADITYGKKHQGSGLGLAISQRLVQMMGGEIQVQSTPGRGSVFSFALTLGISSVEDKKAKELEDRAADAGISSPLSILVVEDVELNREYMGYLLESRGHRVQFASNGEEAVSAFEPGRFDLILMDIQMPGIDGLEATRRIRSMEGERLGERGMEHGARGGTPDVGSRDSARVPIIALTAYAMPGDREKFLEEGMDGYVSKPVDPSKLLQEISGLAVPGGGGVLQGDQSGTQEPETKKRDMVPDFISREDLDKRYAGHVDFWSGMFQRFLQEELQQYRENLQDAVDRQDMDAVSSLGHKLKGALGTLCVAGAAQKSSELDLAAREKDLEGVSRAWEELLQELHKLLEYRDQGNQD</sequence>
<evidence type="ECO:0000259" key="21">
    <source>
        <dbReference type="PROSITE" id="PS50113"/>
    </source>
</evidence>
<dbReference type="PROSITE" id="PS50110">
    <property type="entry name" value="RESPONSE_REGULATORY"/>
    <property type="match status" value="1"/>
</dbReference>
<dbReference type="SMART" id="SM00388">
    <property type="entry name" value="HisKA"/>
    <property type="match status" value="1"/>
</dbReference>
<dbReference type="SMART" id="SM00086">
    <property type="entry name" value="PAC"/>
    <property type="match status" value="3"/>
</dbReference>
<comment type="caution">
    <text evidence="23">The sequence shown here is derived from an EMBL/GenBank/DDBJ whole genome shotgun (WGS) entry which is preliminary data.</text>
</comment>
<dbReference type="Pfam" id="PF08447">
    <property type="entry name" value="PAS_3"/>
    <property type="match status" value="1"/>
</dbReference>
<evidence type="ECO:0000313" key="23">
    <source>
        <dbReference type="EMBL" id="EFI33731.1"/>
    </source>
</evidence>
<feature type="domain" description="PAS" evidence="20">
    <location>
        <begin position="185"/>
        <end position="240"/>
    </location>
</feature>
<keyword evidence="10" id="KW-0547">Nucleotide-binding</keyword>
<feature type="domain" description="Histidine kinase" evidence="18">
    <location>
        <begin position="588"/>
        <end position="809"/>
    </location>
</feature>
<dbReference type="PANTHER" id="PTHR45339:SF3">
    <property type="entry name" value="HISTIDINE KINASE"/>
    <property type="match status" value="1"/>
</dbReference>
<dbReference type="FunFam" id="3.30.565.10:FF:000010">
    <property type="entry name" value="Sensor histidine kinase RcsC"/>
    <property type="match status" value="1"/>
</dbReference>
<evidence type="ECO:0000256" key="11">
    <source>
        <dbReference type="ARBA" id="ARBA00022989"/>
    </source>
</evidence>
<evidence type="ECO:0000256" key="5">
    <source>
        <dbReference type="ARBA" id="ARBA00022519"/>
    </source>
</evidence>
<dbReference type="SUPFAM" id="SSF55785">
    <property type="entry name" value="PYP-like sensor domain (PAS domain)"/>
    <property type="match status" value="4"/>
</dbReference>
<dbReference type="InterPro" id="IPR011006">
    <property type="entry name" value="CheY-like_superfamily"/>
</dbReference>
<dbReference type="Proteomes" id="UP000005496">
    <property type="component" value="Unassembled WGS sequence"/>
</dbReference>
<comment type="subcellular location">
    <subcellularLocation>
        <location evidence="2">Cell inner membrane</location>
        <topology evidence="2">Multi-pass membrane protein</topology>
    </subcellularLocation>
</comment>
<keyword evidence="17" id="KW-0732">Signal</keyword>
<evidence type="ECO:0000256" key="6">
    <source>
        <dbReference type="ARBA" id="ARBA00022553"/>
    </source>
</evidence>
<dbReference type="Pfam" id="PF00512">
    <property type="entry name" value="HisKA"/>
    <property type="match status" value="1"/>
</dbReference>
<evidence type="ECO:0000256" key="15">
    <source>
        <dbReference type="SAM" id="Coils"/>
    </source>
</evidence>
<keyword evidence="11 16" id="KW-1133">Transmembrane helix</keyword>
<dbReference type="InterPro" id="IPR013656">
    <property type="entry name" value="PAS_4"/>
</dbReference>
<evidence type="ECO:0000256" key="7">
    <source>
        <dbReference type="ARBA" id="ARBA00022679"/>
    </source>
</evidence>
<organism evidence="23 24">
    <name type="scientific">Desulfonatronospira thiodismutans ASO3-1</name>
    <dbReference type="NCBI Taxonomy" id="555779"/>
    <lineage>
        <taxon>Bacteria</taxon>
        <taxon>Pseudomonadati</taxon>
        <taxon>Thermodesulfobacteriota</taxon>
        <taxon>Desulfovibrionia</taxon>
        <taxon>Desulfovibrionales</taxon>
        <taxon>Desulfonatronovibrionaceae</taxon>
        <taxon>Desulfonatronospira</taxon>
    </lineage>
</organism>
<feature type="domain" description="PAS" evidence="20">
    <location>
        <begin position="312"/>
        <end position="385"/>
    </location>
</feature>
<keyword evidence="12 16" id="KW-0472">Membrane</keyword>
<evidence type="ECO:0000259" key="18">
    <source>
        <dbReference type="PROSITE" id="PS50109"/>
    </source>
</evidence>
<dbReference type="InterPro" id="IPR008207">
    <property type="entry name" value="Sig_transdc_His_kin_Hpt_dom"/>
</dbReference>
<dbReference type="PROSITE" id="PS50112">
    <property type="entry name" value="PAS"/>
    <property type="match status" value="2"/>
</dbReference>
<dbReference type="eggNOG" id="COG0642">
    <property type="taxonomic scope" value="Bacteria"/>
</dbReference>
<dbReference type="Gene3D" id="1.10.287.130">
    <property type="match status" value="1"/>
</dbReference>
<dbReference type="Gene3D" id="3.40.50.2300">
    <property type="match status" value="1"/>
</dbReference>
<dbReference type="InterPro" id="IPR036097">
    <property type="entry name" value="HisK_dim/P_sf"/>
</dbReference>
<feature type="transmembrane region" description="Helical" evidence="16">
    <location>
        <begin position="151"/>
        <end position="173"/>
    </location>
</feature>
<evidence type="ECO:0000256" key="2">
    <source>
        <dbReference type="ARBA" id="ARBA00004429"/>
    </source>
</evidence>
<dbReference type="InterPro" id="IPR001610">
    <property type="entry name" value="PAC"/>
</dbReference>
<dbReference type="Pfam" id="PF00072">
    <property type="entry name" value="Response_reg"/>
    <property type="match status" value="1"/>
</dbReference>
<dbReference type="Pfam" id="PF08448">
    <property type="entry name" value="PAS_4"/>
    <property type="match status" value="1"/>
</dbReference>
<evidence type="ECO:0000256" key="17">
    <source>
        <dbReference type="SAM" id="SignalP"/>
    </source>
</evidence>
<dbReference type="Gene3D" id="1.20.120.160">
    <property type="entry name" value="HPT domain"/>
    <property type="match status" value="1"/>
</dbReference>
<feature type="modified residue" description="Phosphohistidine" evidence="13">
    <location>
        <position position="1055"/>
    </location>
</feature>
<dbReference type="InterPro" id="IPR000014">
    <property type="entry name" value="PAS"/>
</dbReference>
<dbReference type="AlphaFoldDB" id="D6SSR5"/>
<dbReference type="CDD" id="cd00130">
    <property type="entry name" value="PAS"/>
    <property type="match status" value="3"/>
</dbReference>
<evidence type="ECO:0000256" key="4">
    <source>
        <dbReference type="ARBA" id="ARBA00022475"/>
    </source>
</evidence>
<dbReference type="InterPro" id="IPR035965">
    <property type="entry name" value="PAS-like_dom_sf"/>
</dbReference>
<dbReference type="EMBL" id="ACJN02000003">
    <property type="protein sequence ID" value="EFI33731.1"/>
    <property type="molecule type" value="Genomic_DNA"/>
</dbReference>
<feature type="domain" description="PAC" evidence="21">
    <location>
        <begin position="390"/>
        <end position="442"/>
    </location>
</feature>
<dbReference type="SUPFAM" id="SSF47384">
    <property type="entry name" value="Homodimeric domain of signal transducing histidine kinase"/>
    <property type="match status" value="1"/>
</dbReference>
<dbReference type="NCBIfam" id="TIGR00229">
    <property type="entry name" value="sensory_box"/>
    <property type="match status" value="4"/>
</dbReference>
<evidence type="ECO:0000259" key="19">
    <source>
        <dbReference type="PROSITE" id="PS50110"/>
    </source>
</evidence>
<keyword evidence="5" id="KW-0997">Cell inner membrane</keyword>
<evidence type="ECO:0000256" key="16">
    <source>
        <dbReference type="SAM" id="Phobius"/>
    </source>
</evidence>
<dbReference type="Pfam" id="PF01627">
    <property type="entry name" value="Hpt"/>
    <property type="match status" value="1"/>
</dbReference>
<dbReference type="InterPro" id="IPR003594">
    <property type="entry name" value="HATPase_dom"/>
</dbReference>
<evidence type="ECO:0000256" key="14">
    <source>
        <dbReference type="PROSITE-ProRule" id="PRU00169"/>
    </source>
</evidence>
<dbReference type="SMART" id="SM00387">
    <property type="entry name" value="HATPase_c"/>
    <property type="match status" value="1"/>
</dbReference>
<protein>
    <recommendedName>
        <fullName evidence="3">histidine kinase</fullName>
        <ecNumber evidence="3">2.7.13.3</ecNumber>
    </recommendedName>
</protein>
<feature type="domain" description="PAC" evidence="21">
    <location>
        <begin position="520"/>
        <end position="570"/>
    </location>
</feature>
<feature type="chain" id="PRO_5003088191" description="histidine kinase" evidence="17">
    <location>
        <begin position="26"/>
        <end position="1112"/>
    </location>
</feature>
<evidence type="ECO:0000256" key="13">
    <source>
        <dbReference type="PROSITE-ProRule" id="PRU00110"/>
    </source>
</evidence>
<dbReference type="InterPro" id="IPR004358">
    <property type="entry name" value="Sig_transdc_His_kin-like_C"/>
</dbReference>
<dbReference type="GO" id="GO:0000155">
    <property type="term" value="F:phosphorelay sensor kinase activity"/>
    <property type="evidence" value="ECO:0007669"/>
    <property type="project" value="InterPro"/>
</dbReference>
<evidence type="ECO:0000313" key="24">
    <source>
        <dbReference type="Proteomes" id="UP000005496"/>
    </source>
</evidence>
<keyword evidence="9" id="KW-0677">Repeat</keyword>
<dbReference type="SUPFAM" id="SSF52172">
    <property type="entry name" value="CheY-like"/>
    <property type="match status" value="1"/>
</dbReference>
<dbReference type="SMART" id="SM00091">
    <property type="entry name" value="PAS"/>
    <property type="match status" value="4"/>
</dbReference>
<dbReference type="Pfam" id="PF13426">
    <property type="entry name" value="PAS_9"/>
    <property type="match status" value="2"/>
</dbReference>
<evidence type="ECO:0000256" key="9">
    <source>
        <dbReference type="ARBA" id="ARBA00022737"/>
    </source>
</evidence>
<dbReference type="eggNOG" id="COG5002">
    <property type="taxonomic scope" value="Bacteria"/>
</dbReference>
<comment type="catalytic activity">
    <reaction evidence="1">
        <text>ATP + protein L-histidine = ADP + protein N-phospho-L-histidine.</text>
        <dbReference type="EC" id="2.7.13.3"/>
    </reaction>
</comment>
<accession>D6SSR5</accession>
<keyword evidence="6 14" id="KW-0597">Phosphoprotein</keyword>
<dbReference type="SUPFAM" id="SSF55874">
    <property type="entry name" value="ATPase domain of HSP90 chaperone/DNA topoisomerase II/histidine kinase"/>
    <property type="match status" value="1"/>
</dbReference>
<evidence type="ECO:0000259" key="20">
    <source>
        <dbReference type="PROSITE" id="PS50112"/>
    </source>
</evidence>
<dbReference type="Gene3D" id="3.30.450.20">
    <property type="entry name" value="PAS domain"/>
    <property type="match status" value="4"/>
</dbReference>
<dbReference type="PRINTS" id="PR00344">
    <property type="entry name" value="BCTRLSENSOR"/>
</dbReference>
<dbReference type="InterPro" id="IPR036890">
    <property type="entry name" value="HATPase_C_sf"/>
</dbReference>
<dbReference type="RefSeq" id="WP_008871080.1">
    <property type="nucleotide sequence ID" value="NZ_ACJN02000003.1"/>
</dbReference>
<dbReference type="PROSITE" id="PS50113">
    <property type="entry name" value="PAC"/>
    <property type="match status" value="3"/>
</dbReference>
<dbReference type="FunFam" id="2.10.70.100:FF:000001">
    <property type="entry name" value="Sensory transduction histidine kinase"/>
    <property type="match status" value="1"/>
</dbReference>
<keyword evidence="7" id="KW-0808">Transferase</keyword>
<evidence type="ECO:0000256" key="1">
    <source>
        <dbReference type="ARBA" id="ARBA00000085"/>
    </source>
</evidence>